<organism evidence="2 3">
    <name type="scientific">Lachnoclostridium phytofermentans (strain ATCC 700394 / DSM 18823 / ISDg)</name>
    <name type="common">Clostridium phytofermentans</name>
    <dbReference type="NCBI Taxonomy" id="357809"/>
    <lineage>
        <taxon>Bacteria</taxon>
        <taxon>Bacillati</taxon>
        <taxon>Bacillota</taxon>
        <taxon>Clostridia</taxon>
        <taxon>Lachnospirales</taxon>
        <taxon>Lachnospiraceae</taxon>
    </lineage>
</organism>
<reference evidence="3" key="1">
    <citation type="submission" date="2007-11" db="EMBL/GenBank/DDBJ databases">
        <title>Complete genome sequence of Clostridium phytofermentans ISDg.</title>
        <authorList>
            <person name="Leschine S.B."/>
            <person name="Warnick T.A."/>
            <person name="Blanchard J.L."/>
            <person name="Schnell D.J."/>
            <person name="Petit E.L."/>
            <person name="LaTouf W.G."/>
            <person name="Copeland A."/>
            <person name="Lucas S."/>
            <person name="Lapidus A."/>
            <person name="Barry K."/>
            <person name="Glavina del Rio T."/>
            <person name="Dalin E."/>
            <person name="Tice H."/>
            <person name="Pitluck S."/>
            <person name="Kiss H."/>
            <person name="Brettin T."/>
            <person name="Bruce D."/>
            <person name="Detter J.C."/>
            <person name="Han C."/>
            <person name="Kuske C."/>
            <person name="Schmutz J."/>
            <person name="Larimer F."/>
            <person name="Land M."/>
            <person name="Hauser L."/>
            <person name="Kyrpides N."/>
            <person name="Kim E.A."/>
            <person name="Richardson P."/>
        </authorList>
    </citation>
    <scope>NUCLEOTIDE SEQUENCE [LARGE SCALE GENOMIC DNA]</scope>
    <source>
        <strain evidence="3">ATCC 700394 / DSM 18823 / ISDg</strain>
    </source>
</reference>
<dbReference type="EMBL" id="CP000885">
    <property type="protein sequence ID" value="ABX41670.1"/>
    <property type="molecule type" value="Genomic_DNA"/>
</dbReference>
<dbReference type="AlphaFoldDB" id="A9KNR9"/>
<keyword evidence="3" id="KW-1185">Reference proteome</keyword>
<evidence type="ECO:0000256" key="1">
    <source>
        <dbReference type="ARBA" id="ARBA00005437"/>
    </source>
</evidence>
<name>A9KNR9_LACP7</name>
<dbReference type="InterPro" id="IPR038595">
    <property type="entry name" value="LOR_sf"/>
</dbReference>
<dbReference type="OrthoDB" id="652307at2"/>
<protein>
    <recommendedName>
        <fullName evidence="4">YxjI</fullName>
    </recommendedName>
</protein>
<evidence type="ECO:0000313" key="3">
    <source>
        <dbReference type="Proteomes" id="UP000000370"/>
    </source>
</evidence>
<dbReference type="KEGG" id="cpy:Cphy_1292"/>
<accession>A9KNR9</accession>
<dbReference type="InterPro" id="IPR007612">
    <property type="entry name" value="LOR"/>
</dbReference>
<proteinExistence type="inferred from homology"/>
<dbReference type="eggNOG" id="COG4894">
    <property type="taxonomic scope" value="Bacteria"/>
</dbReference>
<dbReference type="InterPro" id="IPR025659">
    <property type="entry name" value="Tubby-like_C"/>
</dbReference>
<dbReference type="Proteomes" id="UP000000370">
    <property type="component" value="Chromosome"/>
</dbReference>
<dbReference type="Gene3D" id="2.40.160.200">
    <property type="entry name" value="LURP1-related"/>
    <property type="match status" value="1"/>
</dbReference>
<sequence length="155" mass="18136">MKLLFKQRFFSWFDSYDIYNEFGETVYTVKGVLSWGHCLKIYDSANREVGMLKEQVLTFLPKFHMFLYGNEIGTINKEFTFFRPKFYLNCNGWEVEGDLFEWDYSVKDGSQLIMTASKKLWNLTDTYEIDVIQPENALVALMIVLAIDAAKCGKN</sequence>
<dbReference type="SUPFAM" id="SSF54518">
    <property type="entry name" value="Tubby C-terminal domain-like"/>
    <property type="match status" value="1"/>
</dbReference>
<dbReference type="STRING" id="357809.Cphy_1292"/>
<evidence type="ECO:0000313" key="2">
    <source>
        <dbReference type="EMBL" id="ABX41670.1"/>
    </source>
</evidence>
<evidence type="ECO:0008006" key="4">
    <source>
        <dbReference type="Google" id="ProtNLM"/>
    </source>
</evidence>
<gene>
    <name evidence="2" type="ordered locus">Cphy_1292</name>
</gene>
<dbReference type="Pfam" id="PF04525">
    <property type="entry name" value="LOR"/>
    <property type="match status" value="1"/>
</dbReference>
<dbReference type="HOGENOM" id="CLU_108507_1_0_9"/>
<comment type="similarity">
    <text evidence="1">Belongs to the LOR family.</text>
</comment>
<dbReference type="RefSeq" id="WP_012199324.1">
    <property type="nucleotide sequence ID" value="NC_010001.1"/>
</dbReference>